<dbReference type="PANTHER" id="PTHR12131">
    <property type="entry name" value="ATP-DEPENDENT RNA AND DNA HELICASE"/>
    <property type="match status" value="1"/>
</dbReference>
<keyword evidence="3 7" id="KW-0347">Helicase</keyword>
<protein>
    <submittedName>
        <fullName evidence="7">ATP-dependent DNA helicase</fullName>
    </submittedName>
</protein>
<evidence type="ECO:0000259" key="6">
    <source>
        <dbReference type="PROSITE" id="PS51194"/>
    </source>
</evidence>
<evidence type="ECO:0000313" key="7">
    <source>
        <dbReference type="EMBL" id="ALE17841.1"/>
    </source>
</evidence>
<accession>A0A0M4LWT6</accession>
<dbReference type="SUPFAM" id="SSF52540">
    <property type="entry name" value="P-loop containing nucleoside triphosphate hydrolases"/>
    <property type="match status" value="2"/>
</dbReference>
<evidence type="ECO:0000256" key="2">
    <source>
        <dbReference type="ARBA" id="ARBA00022801"/>
    </source>
</evidence>
<dbReference type="GO" id="GO:0005524">
    <property type="term" value="F:ATP binding"/>
    <property type="evidence" value="ECO:0007669"/>
    <property type="project" value="UniProtKB-KW"/>
</dbReference>
<evidence type="ECO:0000256" key="1">
    <source>
        <dbReference type="ARBA" id="ARBA00022741"/>
    </source>
</evidence>
<name>A0A0M4LWT6_9SPHN</name>
<evidence type="ECO:0000256" key="4">
    <source>
        <dbReference type="ARBA" id="ARBA00022840"/>
    </source>
</evidence>
<dbReference type="InterPro" id="IPR027417">
    <property type="entry name" value="P-loop_NTPase"/>
</dbReference>
<dbReference type="AlphaFoldDB" id="A0A0M4LWT6"/>
<keyword evidence="4" id="KW-0067">ATP-binding</keyword>
<dbReference type="KEGG" id="aep:AMC99_02568"/>
<feature type="compositionally biased region" description="Basic residues" evidence="5">
    <location>
        <begin position="841"/>
        <end position="850"/>
    </location>
</feature>
<dbReference type="InterPro" id="IPR001650">
    <property type="entry name" value="Helicase_C-like"/>
</dbReference>
<organism evidence="7 8">
    <name type="scientific">Altererythrobacter epoxidivorans</name>
    <dbReference type="NCBI Taxonomy" id="361183"/>
    <lineage>
        <taxon>Bacteria</taxon>
        <taxon>Pseudomonadati</taxon>
        <taxon>Pseudomonadota</taxon>
        <taxon>Alphaproteobacteria</taxon>
        <taxon>Sphingomonadales</taxon>
        <taxon>Erythrobacteraceae</taxon>
        <taxon>Altererythrobacter</taxon>
    </lineage>
</organism>
<feature type="region of interest" description="Disordered" evidence="5">
    <location>
        <begin position="800"/>
        <end position="882"/>
    </location>
</feature>
<keyword evidence="8" id="KW-1185">Reference proteome</keyword>
<evidence type="ECO:0000256" key="5">
    <source>
        <dbReference type="SAM" id="MobiDB-lite"/>
    </source>
</evidence>
<dbReference type="Proteomes" id="UP000057938">
    <property type="component" value="Chromosome"/>
</dbReference>
<evidence type="ECO:0000256" key="3">
    <source>
        <dbReference type="ARBA" id="ARBA00022806"/>
    </source>
</evidence>
<dbReference type="SMART" id="SM00490">
    <property type="entry name" value="HELICc"/>
    <property type="match status" value="1"/>
</dbReference>
<dbReference type="STRING" id="361183.AMC99_02568"/>
<dbReference type="InterPro" id="IPR050699">
    <property type="entry name" value="RNA-DNA_Helicase"/>
</dbReference>
<dbReference type="EMBL" id="CP012669">
    <property type="protein sequence ID" value="ALE17841.1"/>
    <property type="molecule type" value="Genomic_DNA"/>
</dbReference>
<dbReference type="InterPro" id="IPR055206">
    <property type="entry name" value="DEXQc_SUV3"/>
</dbReference>
<keyword evidence="1" id="KW-0547">Nucleotide-binding</keyword>
<dbReference type="PATRIC" id="fig|361183.4.peg.2523"/>
<reference evidence="7 8" key="1">
    <citation type="submission" date="2015-09" db="EMBL/GenBank/DDBJ databases">
        <title>Complete genome sequence of a benzo[a]pyrene-degrading bacterium Altererythrobacter epoxidivorans CGMCC 1.7731T.</title>
        <authorList>
            <person name="Li Z."/>
            <person name="Cheng H."/>
            <person name="Huo Y."/>
            <person name="Xu X."/>
        </authorList>
    </citation>
    <scope>NUCLEOTIDE SEQUENCE [LARGE SCALE GENOMIC DNA]</scope>
    <source>
        <strain evidence="7 8">CGMCC 1.7731</strain>
    </source>
</reference>
<dbReference type="GO" id="GO:0004386">
    <property type="term" value="F:helicase activity"/>
    <property type="evidence" value="ECO:0007669"/>
    <property type="project" value="UniProtKB-KW"/>
</dbReference>
<feature type="compositionally biased region" description="Low complexity" evidence="5">
    <location>
        <begin position="866"/>
        <end position="882"/>
    </location>
</feature>
<proteinExistence type="predicted"/>
<dbReference type="GO" id="GO:0016787">
    <property type="term" value="F:hydrolase activity"/>
    <property type="evidence" value="ECO:0007669"/>
    <property type="project" value="UniProtKB-KW"/>
</dbReference>
<keyword evidence="2" id="KW-0378">Hydrolase</keyword>
<gene>
    <name evidence="7" type="ORF">AMC99_02568</name>
</gene>
<dbReference type="Pfam" id="PF22527">
    <property type="entry name" value="DEXQc_Suv3"/>
    <property type="match status" value="1"/>
</dbReference>
<dbReference type="Gene3D" id="3.40.50.300">
    <property type="entry name" value="P-loop containing nucleotide triphosphate hydrolases"/>
    <property type="match status" value="2"/>
</dbReference>
<feature type="domain" description="Helicase C-terminal" evidence="6">
    <location>
        <begin position="155"/>
        <end position="331"/>
    </location>
</feature>
<dbReference type="PROSITE" id="PS51194">
    <property type="entry name" value="HELICASE_CTER"/>
    <property type="match status" value="1"/>
</dbReference>
<dbReference type="PANTHER" id="PTHR12131:SF1">
    <property type="entry name" value="ATP-DEPENDENT RNA HELICASE SUPV3L1, MITOCHONDRIAL-RELATED"/>
    <property type="match status" value="1"/>
</dbReference>
<sequence length="882" mass="96584">MNGKTNRDSQLKAVLGPTNTGKTHLAIERMCGHSSGMIGFPLRLLAREVYDRVCAIKGEKAVALITGEERIEPENARYFCCTVEAMDRLGGGHAFVALDEAQLSADPERGHIFTDRLLNARGREETMLLGSATLEPLVRNLMPEAELVERPRFSTLRHAGSTKLSRLPPRSAVVAFSSEQVYAVAEALRRFRGGAAVVMGALSPETRNKQVELFQNGEVDYIVATDAIGMGLNLDLNHVAFGALSKFDGRRKRRLTPAEMAQIAGRAGRHQRDGTFGTVSGMRGGSAQPPEFTEEEIYAIEEHRFAPLTHLFWREAEPRFDSLPVLIADLERSPDQPELRAAPEAIDLAVLKRLAEEPFAQDIRGAGKVRRFWEVCSLPDFRSIGVESHARFVARLWQDLQKGYIGADFVAARIAELDRVQGDIDTLQGRIAAIRSWAYICQRPDWVLARDEMAARARGVEAKLSDALHARLTERFVNRRTAILMKSLGQDGSALPVTLEDDGALTVEGESIGRLEGFRFVVDPQAAHSDRKMLLAAGEKALPGILSKRAEWLLSGGLDELELANGAINWRGSRLATIEMPDDFAKPRLVLAREVSILPEAPRKALEAGLLAWLEAKIEPLAPLRQLAEAARDPSAGSEARALLHTLIDGHGVVSRENAGLQHLPKELRPYLRKLGVVFGALDIFAHALLKPAPRQLLHALGIDQRPLQDAMLPVIAEQKRLPAGYRPAGSQAIRVDLAEKILRAAFEARAKKQGPDKKPPQRFHLDIALPISIGLEEANIARLLGAAGFRQFKAKPLAEGAFGPEAPDSWGWRPRQAGERRDGRKGHKGTQKGQNDRGRGAKRHDKRGKPGGPQRAAGKPPRKTGGAFDGLADLLGPGRIG</sequence>
<dbReference type="Pfam" id="PF00271">
    <property type="entry name" value="Helicase_C"/>
    <property type="match status" value="1"/>
</dbReference>
<evidence type="ECO:0000313" key="8">
    <source>
        <dbReference type="Proteomes" id="UP000057938"/>
    </source>
</evidence>